<organism evidence="1 2">
    <name type="scientific">Roseibium marinum</name>
    <dbReference type="NCBI Taxonomy" id="281252"/>
    <lineage>
        <taxon>Bacteria</taxon>
        <taxon>Pseudomonadati</taxon>
        <taxon>Pseudomonadota</taxon>
        <taxon>Alphaproteobacteria</taxon>
        <taxon>Hyphomicrobiales</taxon>
        <taxon>Stappiaceae</taxon>
        <taxon>Roseibium</taxon>
    </lineage>
</organism>
<dbReference type="Proteomes" id="UP000236959">
    <property type="component" value="Unassembled WGS sequence"/>
</dbReference>
<gene>
    <name evidence="1" type="ORF">CLV41_104260</name>
</gene>
<dbReference type="AlphaFoldDB" id="A0A2S3UVU0"/>
<sequence length="81" mass="9563">MSFGFDRIGPHLRRERLENEPHFLRFRSLMKTNSTQTISFSFMSSHPRMNTGMTLWAELWHGFDAHLTIYNSKNTDALEDT</sequence>
<comment type="caution">
    <text evidence="1">The sequence shown here is derived from an EMBL/GenBank/DDBJ whole genome shotgun (WGS) entry which is preliminary data.</text>
</comment>
<evidence type="ECO:0000313" key="1">
    <source>
        <dbReference type="EMBL" id="POF31690.1"/>
    </source>
</evidence>
<name>A0A2S3UVU0_9HYPH</name>
<accession>A0A2S3UVU0</accession>
<proteinExistence type="predicted"/>
<dbReference type="EMBL" id="PPCN01000004">
    <property type="protein sequence ID" value="POF31690.1"/>
    <property type="molecule type" value="Genomic_DNA"/>
</dbReference>
<evidence type="ECO:0000313" key="2">
    <source>
        <dbReference type="Proteomes" id="UP000236959"/>
    </source>
</evidence>
<protein>
    <submittedName>
        <fullName evidence="1">Uncharacterized protein</fullName>
    </submittedName>
</protein>
<reference evidence="1 2" key="1">
    <citation type="submission" date="2018-01" db="EMBL/GenBank/DDBJ databases">
        <title>Genomic Encyclopedia of Archaeal and Bacterial Type Strains, Phase II (KMG-II): from individual species to whole genera.</title>
        <authorList>
            <person name="Goeker M."/>
        </authorList>
    </citation>
    <scope>NUCLEOTIDE SEQUENCE [LARGE SCALE GENOMIC DNA]</scope>
    <source>
        <strain evidence="1 2">DSM 17023</strain>
    </source>
</reference>
<keyword evidence="2" id="KW-1185">Reference proteome</keyword>